<dbReference type="Pfam" id="PF01381">
    <property type="entry name" value="HTH_3"/>
    <property type="match status" value="1"/>
</dbReference>
<comment type="subcellular location">
    <subcellularLocation>
        <location evidence="1">Endomembrane system</location>
        <topology evidence="1">Multi-pass membrane protein</topology>
    </subcellularLocation>
</comment>
<gene>
    <name evidence="7" type="ORF">QNH39_11735</name>
</gene>
<keyword evidence="8" id="KW-1185">Reference proteome</keyword>
<dbReference type="InterPro" id="IPR010652">
    <property type="entry name" value="DUF1232"/>
</dbReference>
<dbReference type="EMBL" id="CP126114">
    <property type="protein sequence ID" value="WHY88460.1"/>
    <property type="molecule type" value="Genomic_DNA"/>
</dbReference>
<evidence type="ECO:0000259" key="6">
    <source>
        <dbReference type="PROSITE" id="PS50943"/>
    </source>
</evidence>
<evidence type="ECO:0000256" key="5">
    <source>
        <dbReference type="SAM" id="Phobius"/>
    </source>
</evidence>
<dbReference type="RefSeq" id="WP_066086383.1">
    <property type="nucleotide sequence ID" value="NZ_CP126114.1"/>
</dbReference>
<organism evidence="7 8">
    <name type="scientific">Neobacillus novalis</name>
    <dbReference type="NCBI Taxonomy" id="220687"/>
    <lineage>
        <taxon>Bacteria</taxon>
        <taxon>Bacillati</taxon>
        <taxon>Bacillota</taxon>
        <taxon>Bacilli</taxon>
        <taxon>Bacillales</taxon>
        <taxon>Bacillaceae</taxon>
        <taxon>Neobacillus</taxon>
    </lineage>
</organism>
<dbReference type="GO" id="GO:0003677">
    <property type="term" value="F:DNA binding"/>
    <property type="evidence" value="ECO:0007669"/>
    <property type="project" value="InterPro"/>
</dbReference>
<keyword evidence="3 5" id="KW-1133">Transmembrane helix</keyword>
<reference evidence="7" key="1">
    <citation type="submission" date="2023-05" db="EMBL/GenBank/DDBJ databases">
        <title>Comparative genomics of Bacillaceae isolates and their secondary metabolite potential.</title>
        <authorList>
            <person name="Song L."/>
            <person name="Nielsen L.J."/>
            <person name="Mohite O."/>
            <person name="Xu X."/>
            <person name="Weber T."/>
            <person name="Kovacs A.T."/>
        </authorList>
    </citation>
    <scope>NUCLEOTIDE SEQUENCE</scope>
    <source>
        <strain evidence="7">XLM17</strain>
    </source>
</reference>
<evidence type="ECO:0000313" key="8">
    <source>
        <dbReference type="Proteomes" id="UP001178288"/>
    </source>
</evidence>
<proteinExistence type="predicted"/>
<dbReference type="KEGG" id="nnv:QNH39_11735"/>
<dbReference type="SUPFAM" id="SSF47413">
    <property type="entry name" value="lambda repressor-like DNA-binding domains"/>
    <property type="match status" value="1"/>
</dbReference>
<dbReference type="PROSITE" id="PS50943">
    <property type="entry name" value="HTH_CROC1"/>
    <property type="match status" value="1"/>
</dbReference>
<keyword evidence="2 5" id="KW-0812">Transmembrane</keyword>
<feature type="domain" description="HTH cro/C1-type" evidence="6">
    <location>
        <begin position="14"/>
        <end position="68"/>
    </location>
</feature>
<evidence type="ECO:0000256" key="3">
    <source>
        <dbReference type="ARBA" id="ARBA00022989"/>
    </source>
</evidence>
<evidence type="ECO:0000256" key="4">
    <source>
        <dbReference type="ARBA" id="ARBA00023136"/>
    </source>
</evidence>
<dbReference type="GO" id="GO:0012505">
    <property type="term" value="C:endomembrane system"/>
    <property type="evidence" value="ECO:0007669"/>
    <property type="project" value="UniProtKB-SubCell"/>
</dbReference>
<dbReference type="Pfam" id="PF06803">
    <property type="entry name" value="DUF1232"/>
    <property type="match status" value="1"/>
</dbReference>
<dbReference type="Proteomes" id="UP001178288">
    <property type="component" value="Chromosome"/>
</dbReference>
<evidence type="ECO:0000256" key="2">
    <source>
        <dbReference type="ARBA" id="ARBA00022692"/>
    </source>
</evidence>
<dbReference type="CDD" id="cd00093">
    <property type="entry name" value="HTH_XRE"/>
    <property type="match status" value="1"/>
</dbReference>
<accession>A0AA95MRT3</accession>
<dbReference type="InterPro" id="IPR001387">
    <property type="entry name" value="Cro/C1-type_HTH"/>
</dbReference>
<evidence type="ECO:0000313" key="7">
    <source>
        <dbReference type="EMBL" id="WHY88460.1"/>
    </source>
</evidence>
<protein>
    <submittedName>
        <fullName evidence="7">Helix-turn-helix domain-containing protein</fullName>
    </submittedName>
</protein>
<feature type="transmembrane region" description="Helical" evidence="5">
    <location>
        <begin position="169"/>
        <end position="188"/>
    </location>
</feature>
<evidence type="ECO:0000256" key="1">
    <source>
        <dbReference type="ARBA" id="ARBA00004127"/>
    </source>
</evidence>
<sequence length="215" mass="24255">MADQPKTSKLGLLLKELLKERSLSMRKLSELTNIDTATISRIINGKRRANPEHLQKIANCLEYPITNLFVAAGFPVDQSQEQQSSDIHWSIDSIQRILESSELNNKTFSIELVEQQLAKYQQYAKTDEGKETILTGFKKKLRKVGSIGPFISQLKELFERFRLKNGTPLELAIIGSVLIYFIISVDVIPDYIFPIGYVDDAIAVKLGLDLLSKNA</sequence>
<keyword evidence="4 5" id="KW-0472">Membrane</keyword>
<dbReference type="SMART" id="SM00530">
    <property type="entry name" value="HTH_XRE"/>
    <property type="match status" value="1"/>
</dbReference>
<dbReference type="InterPro" id="IPR010982">
    <property type="entry name" value="Lambda_DNA-bd_dom_sf"/>
</dbReference>
<dbReference type="AlphaFoldDB" id="A0AA95MRT3"/>
<name>A0AA95MRT3_9BACI</name>
<dbReference type="Gene3D" id="1.10.260.40">
    <property type="entry name" value="lambda repressor-like DNA-binding domains"/>
    <property type="match status" value="1"/>
</dbReference>